<evidence type="ECO:0000313" key="3">
    <source>
        <dbReference type="EMBL" id="ALC14972.1"/>
    </source>
</evidence>
<evidence type="ECO:0000313" key="4">
    <source>
        <dbReference type="Proteomes" id="UP000057158"/>
    </source>
</evidence>
<dbReference type="KEGG" id="des:DSOUD_0172"/>
<feature type="domain" description="MrpA C-terminal/MbhE" evidence="2">
    <location>
        <begin position="26"/>
        <end position="87"/>
    </location>
</feature>
<proteinExistence type="predicted"/>
<dbReference type="PATRIC" id="fig|1603606.3.peg.193"/>
<dbReference type="PANTHER" id="PTHR43373">
    <property type="entry name" value="NA(+)/H(+) ANTIPORTER SUBUNIT"/>
    <property type="match status" value="1"/>
</dbReference>
<evidence type="ECO:0000256" key="1">
    <source>
        <dbReference type="SAM" id="Phobius"/>
    </source>
</evidence>
<keyword evidence="1" id="KW-0472">Membrane</keyword>
<dbReference type="RefSeq" id="WP_053549219.1">
    <property type="nucleotide sequence ID" value="NZ_CP010802.1"/>
</dbReference>
<dbReference type="Proteomes" id="UP000057158">
    <property type="component" value="Chromosome"/>
</dbReference>
<feature type="transmembrane region" description="Helical" evidence="1">
    <location>
        <begin position="67"/>
        <end position="85"/>
    </location>
</feature>
<keyword evidence="1" id="KW-0812">Transmembrane</keyword>
<dbReference type="InterPro" id="IPR050616">
    <property type="entry name" value="CPA3_Na-H_Antiporter_A"/>
</dbReference>
<dbReference type="Pfam" id="PF20501">
    <property type="entry name" value="MbhE"/>
    <property type="match status" value="1"/>
</dbReference>
<dbReference type="STRING" id="1603606.DSOUD_0172"/>
<sequence>MKTLALLATVVTGAILLYGTMDFPAWGDPQSPASTHLSPVYIEKAVAETHVPNIVTAILGDYRGYDTMFETVVIYCAGLAVVSVLRRRES</sequence>
<reference evidence="3 4" key="1">
    <citation type="submission" date="2015-07" db="EMBL/GenBank/DDBJ databases">
        <title>Isolation and Genomic Characterization of a Novel Halophilic Metal-Reducing Deltaproteobacterium from the Deep Subsurface.</title>
        <authorList>
            <person name="Badalamenti J.P."/>
            <person name="Summers Z.M."/>
            <person name="Gralnick J.A."/>
            <person name="Bond D.R."/>
        </authorList>
    </citation>
    <scope>NUCLEOTIDE SEQUENCE [LARGE SCALE GENOMIC DNA]</scope>
    <source>
        <strain evidence="3 4">WTL</strain>
    </source>
</reference>
<evidence type="ECO:0000259" key="2">
    <source>
        <dbReference type="Pfam" id="PF20501"/>
    </source>
</evidence>
<dbReference type="AlphaFoldDB" id="A0A0M4D3I9"/>
<dbReference type="PANTHER" id="PTHR43373:SF1">
    <property type="entry name" value="NA(+)_H(+) ANTIPORTER SUBUNIT A"/>
    <property type="match status" value="1"/>
</dbReference>
<gene>
    <name evidence="3" type="ORF">DSOUD_0172</name>
</gene>
<keyword evidence="1" id="KW-1133">Transmembrane helix</keyword>
<dbReference type="InterPro" id="IPR046806">
    <property type="entry name" value="MrpA_C/MbhE"/>
</dbReference>
<organism evidence="3 4">
    <name type="scientific">Desulfuromonas soudanensis</name>
    <dbReference type="NCBI Taxonomy" id="1603606"/>
    <lineage>
        <taxon>Bacteria</taxon>
        <taxon>Pseudomonadati</taxon>
        <taxon>Thermodesulfobacteriota</taxon>
        <taxon>Desulfuromonadia</taxon>
        <taxon>Desulfuromonadales</taxon>
        <taxon>Desulfuromonadaceae</taxon>
        <taxon>Desulfuromonas</taxon>
    </lineage>
</organism>
<dbReference type="EMBL" id="CP010802">
    <property type="protein sequence ID" value="ALC14972.1"/>
    <property type="molecule type" value="Genomic_DNA"/>
</dbReference>
<name>A0A0M4D3I9_9BACT</name>
<accession>A0A0M4D3I9</accession>
<keyword evidence="4" id="KW-1185">Reference proteome</keyword>
<protein>
    <recommendedName>
        <fullName evidence="2">MrpA C-terminal/MbhE domain-containing protein</fullName>
    </recommendedName>
</protein>